<reference evidence="3" key="1">
    <citation type="journal article" date="2019" name="Int. J. Syst. Evol. Microbiol.">
        <title>The Global Catalogue of Microorganisms (GCM) 10K type strain sequencing project: providing services to taxonomists for standard genome sequencing and annotation.</title>
        <authorList>
            <consortium name="The Broad Institute Genomics Platform"/>
            <consortium name="The Broad Institute Genome Sequencing Center for Infectious Disease"/>
            <person name="Wu L."/>
            <person name="Ma J."/>
        </authorList>
    </citation>
    <scope>NUCLEOTIDE SEQUENCE [LARGE SCALE GENOMIC DNA]</scope>
    <source>
        <strain evidence="3">JCM 18123</strain>
    </source>
</reference>
<evidence type="ECO:0000256" key="1">
    <source>
        <dbReference type="SAM" id="MobiDB-lite"/>
    </source>
</evidence>
<evidence type="ECO:0000313" key="3">
    <source>
        <dbReference type="Proteomes" id="UP001499993"/>
    </source>
</evidence>
<evidence type="ECO:0008006" key="4">
    <source>
        <dbReference type="Google" id="ProtNLM"/>
    </source>
</evidence>
<feature type="region of interest" description="Disordered" evidence="1">
    <location>
        <begin position="320"/>
        <end position="342"/>
    </location>
</feature>
<dbReference type="Proteomes" id="UP001499993">
    <property type="component" value="Unassembled WGS sequence"/>
</dbReference>
<gene>
    <name evidence="2" type="ORF">GCM10023224_17770</name>
</gene>
<accession>A0ABP9GCN5</accession>
<keyword evidence="3" id="KW-1185">Reference proteome</keyword>
<proteinExistence type="predicted"/>
<protein>
    <recommendedName>
        <fullName evidence="4">GDSL-like Lipase/Acylhydrolase family protein</fullName>
    </recommendedName>
</protein>
<sequence length="342" mass="36307">MPYHPTTRLNGPNKAREQPGEPVPTTHAQRALTAATALTLAATPTAAHARPDYPGHTTSHYITATGTPRDTAYADDAGCAAAATGQNGLRILFLGTQEHPDRLRHPGTTAHTTTPRIPAGDTIDIAAAYAAGFTRCNDSGTTAHLALGVNNKDDGGISGRRAGRQWARIVDAAADRADTADLTVTGAVDAEPSWSSPAWARAWVDAYTATTDRRLYAANSAGGCPTPGQSTTACNNGWTLDDIHHLATGAAPTVHALPQIYRTDGIQARQWAHVSAWGLRHRDQPLRAAGALSQHTACTQRGGCARTHNTPRDAWTQLRDALDDHPTAPTPRLPYASDMRWP</sequence>
<name>A0ABP9GCN5_9ACTN</name>
<evidence type="ECO:0000313" key="2">
    <source>
        <dbReference type="EMBL" id="GAA4937200.1"/>
    </source>
</evidence>
<organism evidence="2 3">
    <name type="scientific">Streptomonospora halophila</name>
    <dbReference type="NCBI Taxonomy" id="427369"/>
    <lineage>
        <taxon>Bacteria</taxon>
        <taxon>Bacillati</taxon>
        <taxon>Actinomycetota</taxon>
        <taxon>Actinomycetes</taxon>
        <taxon>Streptosporangiales</taxon>
        <taxon>Nocardiopsidaceae</taxon>
        <taxon>Streptomonospora</taxon>
    </lineage>
</organism>
<comment type="caution">
    <text evidence="2">The sequence shown here is derived from an EMBL/GenBank/DDBJ whole genome shotgun (WGS) entry which is preliminary data.</text>
</comment>
<feature type="region of interest" description="Disordered" evidence="1">
    <location>
        <begin position="1"/>
        <end position="26"/>
    </location>
</feature>
<dbReference type="EMBL" id="BAABIK010000007">
    <property type="protein sequence ID" value="GAA4937200.1"/>
    <property type="molecule type" value="Genomic_DNA"/>
</dbReference>